<dbReference type="Pfam" id="PF17126">
    <property type="entry name" value="RsmF_methylt_CI"/>
    <property type="match status" value="1"/>
</dbReference>
<dbReference type="Pfam" id="PF01189">
    <property type="entry name" value="Methyltr_RsmB-F"/>
    <property type="match status" value="1"/>
</dbReference>
<dbReference type="Proteomes" id="UP000256485">
    <property type="component" value="Unassembled WGS sequence"/>
</dbReference>
<dbReference type="Gene3D" id="3.30.70.1170">
    <property type="entry name" value="Sun protein, domain 3"/>
    <property type="match status" value="1"/>
</dbReference>
<dbReference type="AlphaFoldDB" id="A0A3D9V1K3"/>
<dbReference type="InterPro" id="IPR031340">
    <property type="entry name" value="RsmF_methylt_CI"/>
</dbReference>
<evidence type="ECO:0000256" key="6">
    <source>
        <dbReference type="PROSITE-ProRule" id="PRU01023"/>
    </source>
</evidence>
<dbReference type="InterPro" id="IPR049560">
    <property type="entry name" value="MeTrfase_RsmB-F_NOP2_cat"/>
</dbReference>
<evidence type="ECO:0000256" key="2">
    <source>
        <dbReference type="ARBA" id="ARBA00022603"/>
    </source>
</evidence>
<dbReference type="GO" id="GO:0003723">
    <property type="term" value="F:RNA binding"/>
    <property type="evidence" value="ECO:0007669"/>
    <property type="project" value="UniProtKB-UniRule"/>
</dbReference>
<dbReference type="Gene3D" id="2.30.130.60">
    <property type="match status" value="1"/>
</dbReference>
<keyword evidence="4 6" id="KW-0949">S-adenosyl-L-methionine</keyword>
<dbReference type="SUPFAM" id="SSF53335">
    <property type="entry name" value="S-adenosyl-L-methionine-dependent methyltransferases"/>
    <property type="match status" value="1"/>
</dbReference>
<comment type="caution">
    <text evidence="9">The sequence shown here is derived from an EMBL/GenBank/DDBJ whole genome shotgun (WGS) entry which is preliminary data.</text>
</comment>
<evidence type="ECO:0000256" key="4">
    <source>
        <dbReference type="ARBA" id="ARBA00022691"/>
    </source>
</evidence>
<keyword evidence="2 6" id="KW-0489">Methyltransferase</keyword>
<dbReference type="RefSeq" id="WP_147304550.1">
    <property type="nucleotide sequence ID" value="NZ_QTUC01000001.1"/>
</dbReference>
<feature type="domain" description="SAM-dependent MTase RsmB/NOP-type" evidence="8">
    <location>
        <begin position="24"/>
        <end position="305"/>
    </location>
</feature>
<sequence>MTHRLPDEFVARLRDVLGDELPDFVAAASQPHVRGLRRNARKVSADQLDAVLGVPLEPVPWCETGFRLPGGTPLRLGDHPAHRAGLFYLQEPSAMSPAEILARGLAERGPGAAVIDLAAAPGGKTTRLTELVGPDGVVVANEVERSRLGALHQNLDRWGAANVVTCSRPIADLARLAPASFDGVLLDAPCTGEGMFRRDPEAIRHWSVAAVHGSARRQARLLAEAGKLVAPGGVLVYSTCTFAVEENEERIAAFVADHPGWTIEDCTQGFARGRRVGDAPTDRTARLWPHRLAGEGHFVALLRRDATPEPAAEAAGRERRRRARQPKPEPAAASWRAFAKATVPELVDLPIVVRGDRVFARPATPSGLPDDVLTRPGLPLGRARPGRFEPAQALAGYLDADRVVEARDWTPDDPRWHAYVSGAEIPDTGPDGWVLVCAYGWGVGWARRRGNQLKNFLPQALRSQPDRAPKARRAATLDER</sequence>
<keyword evidence="5 6" id="KW-0694">RNA-binding</keyword>
<gene>
    <name evidence="9" type="ORF">DFJ64_0024</name>
</gene>
<dbReference type="PANTHER" id="PTHR22807">
    <property type="entry name" value="NOP2 YEAST -RELATED NOL1/NOP2/FMU SUN DOMAIN-CONTAINING"/>
    <property type="match status" value="1"/>
</dbReference>
<keyword evidence="10" id="KW-1185">Reference proteome</keyword>
<evidence type="ECO:0000313" key="9">
    <source>
        <dbReference type="EMBL" id="REF34663.1"/>
    </source>
</evidence>
<evidence type="ECO:0000256" key="3">
    <source>
        <dbReference type="ARBA" id="ARBA00022679"/>
    </source>
</evidence>
<protein>
    <submittedName>
        <fullName evidence="9">16S rRNA C967 or C1407 C5-methylase (RsmB/RsmF family)</fullName>
    </submittedName>
</protein>
<dbReference type="InterPro" id="IPR023267">
    <property type="entry name" value="RCMT"/>
</dbReference>
<name>A0A3D9V1K3_THECX</name>
<dbReference type="OrthoDB" id="9810297at2"/>
<proteinExistence type="inferred from homology"/>
<dbReference type="Gene3D" id="3.40.50.150">
    <property type="entry name" value="Vaccinia Virus protein VP39"/>
    <property type="match status" value="1"/>
</dbReference>
<keyword evidence="1" id="KW-0963">Cytoplasm</keyword>
<feature type="binding site" evidence="6">
    <location>
        <position position="187"/>
    </location>
    <ligand>
        <name>S-adenosyl-L-methionine</name>
        <dbReference type="ChEBI" id="CHEBI:59789"/>
    </ligand>
</feature>
<feature type="binding site" evidence="6">
    <location>
        <begin position="118"/>
        <end position="124"/>
    </location>
    <ligand>
        <name>S-adenosyl-L-methionine</name>
        <dbReference type="ChEBI" id="CHEBI:59789"/>
    </ligand>
</feature>
<comment type="caution">
    <text evidence="6">Lacks conserved residue(s) required for the propagation of feature annotation.</text>
</comment>
<evidence type="ECO:0000256" key="1">
    <source>
        <dbReference type="ARBA" id="ARBA00022490"/>
    </source>
</evidence>
<organism evidence="9 10">
    <name type="scientific">Thermasporomyces composti</name>
    <dbReference type="NCBI Taxonomy" id="696763"/>
    <lineage>
        <taxon>Bacteria</taxon>
        <taxon>Bacillati</taxon>
        <taxon>Actinomycetota</taxon>
        <taxon>Actinomycetes</taxon>
        <taxon>Propionibacteriales</taxon>
        <taxon>Nocardioidaceae</taxon>
        <taxon>Thermasporomyces</taxon>
    </lineage>
</organism>
<dbReference type="InterPro" id="IPR001678">
    <property type="entry name" value="MeTrfase_RsmB-F_NOP2_dom"/>
</dbReference>
<feature type="compositionally biased region" description="Basic and acidic residues" evidence="7">
    <location>
        <begin position="464"/>
        <end position="480"/>
    </location>
</feature>
<dbReference type="InterPro" id="IPR031341">
    <property type="entry name" value="Methyltr_RsmF_N"/>
</dbReference>
<evidence type="ECO:0000313" key="10">
    <source>
        <dbReference type="Proteomes" id="UP000256485"/>
    </source>
</evidence>
<dbReference type="PROSITE" id="PS51686">
    <property type="entry name" value="SAM_MT_RSMB_NOP"/>
    <property type="match status" value="1"/>
</dbReference>
<evidence type="ECO:0000256" key="7">
    <source>
        <dbReference type="SAM" id="MobiDB-lite"/>
    </source>
</evidence>
<dbReference type="EMBL" id="QTUC01000001">
    <property type="protein sequence ID" value="REF34663.1"/>
    <property type="molecule type" value="Genomic_DNA"/>
</dbReference>
<dbReference type="CDD" id="cd21147">
    <property type="entry name" value="RsmF_methylt_CTD1"/>
    <property type="match status" value="1"/>
</dbReference>
<evidence type="ECO:0000256" key="5">
    <source>
        <dbReference type="ARBA" id="ARBA00022884"/>
    </source>
</evidence>
<dbReference type="CDD" id="cd02440">
    <property type="entry name" value="AdoMet_MTases"/>
    <property type="match status" value="1"/>
</dbReference>
<feature type="active site" description="Nucleophile" evidence="6">
    <location>
        <position position="240"/>
    </location>
</feature>
<dbReference type="InterPro" id="IPR029063">
    <property type="entry name" value="SAM-dependent_MTases_sf"/>
</dbReference>
<dbReference type="Pfam" id="PF17125">
    <property type="entry name" value="Methyltr_RsmF_N"/>
    <property type="match status" value="1"/>
</dbReference>
<dbReference type="PANTHER" id="PTHR22807:SF30">
    <property type="entry name" value="28S RRNA (CYTOSINE(4447)-C(5))-METHYLTRANSFERASE-RELATED"/>
    <property type="match status" value="1"/>
</dbReference>
<evidence type="ECO:0000259" key="8">
    <source>
        <dbReference type="PROSITE" id="PS51686"/>
    </source>
</evidence>
<reference evidence="9 10" key="1">
    <citation type="submission" date="2018-08" db="EMBL/GenBank/DDBJ databases">
        <title>Sequencing the genomes of 1000 actinobacteria strains.</title>
        <authorList>
            <person name="Klenk H.-P."/>
        </authorList>
    </citation>
    <scope>NUCLEOTIDE SEQUENCE [LARGE SCALE GENOMIC DNA]</scope>
    <source>
        <strain evidence="9 10">DSM 22891</strain>
    </source>
</reference>
<keyword evidence="3 6" id="KW-0808">Transferase</keyword>
<dbReference type="PRINTS" id="PR02008">
    <property type="entry name" value="RCMTFAMILY"/>
</dbReference>
<comment type="similarity">
    <text evidence="6">Belongs to the class I-like SAM-binding methyltransferase superfamily. RsmB/NOP family.</text>
</comment>
<dbReference type="GO" id="GO:0001510">
    <property type="term" value="P:RNA methylation"/>
    <property type="evidence" value="ECO:0007669"/>
    <property type="project" value="InterPro"/>
</dbReference>
<dbReference type="GO" id="GO:0008173">
    <property type="term" value="F:RNA methyltransferase activity"/>
    <property type="evidence" value="ECO:0007669"/>
    <property type="project" value="InterPro"/>
</dbReference>
<dbReference type="InterPro" id="IPR027391">
    <property type="entry name" value="Nol1_Nop2_Fmu_2"/>
</dbReference>
<feature type="region of interest" description="Disordered" evidence="7">
    <location>
        <begin position="461"/>
        <end position="480"/>
    </location>
</feature>
<accession>A0A3D9V1K3</accession>
<feature type="region of interest" description="Disordered" evidence="7">
    <location>
        <begin position="309"/>
        <end position="333"/>
    </location>
</feature>
<dbReference type="Pfam" id="PF13636">
    <property type="entry name" value="Methyltranf_PUA"/>
    <property type="match status" value="1"/>
</dbReference>
<feature type="binding site" evidence="6">
    <location>
        <position position="142"/>
    </location>
    <ligand>
        <name>S-adenosyl-L-methionine</name>
        <dbReference type="ChEBI" id="CHEBI:59789"/>
    </ligand>
</feature>